<dbReference type="InterPro" id="IPR003591">
    <property type="entry name" value="Leu-rich_rpt_typical-subtyp"/>
</dbReference>
<reference evidence="6" key="1">
    <citation type="journal article" date="2005" name="Proc. Natl. Acad. Sci. U.S.A.">
        <title>Variable lymphocyte receptors in hagfish.</title>
        <authorList>
            <person name="Pancer Z."/>
            <person name="Saha N.R."/>
            <person name="Kasamatsu J."/>
            <person name="Suzuki T."/>
            <person name="Amemiya C.T."/>
            <person name="Kasahara M."/>
            <person name="Cooper M.D."/>
        </authorList>
    </citation>
    <scope>NUCLEOTIDE SEQUENCE</scope>
</reference>
<keyword evidence="6" id="KW-0675">Receptor</keyword>
<dbReference type="SUPFAM" id="SSF52058">
    <property type="entry name" value="L domain-like"/>
    <property type="match status" value="1"/>
</dbReference>
<dbReference type="InterPro" id="IPR024592">
    <property type="entry name" value="Variable_lymphocyte_rcpt_C"/>
</dbReference>
<dbReference type="PROSITE" id="PS51450">
    <property type="entry name" value="LRR"/>
    <property type="match status" value="1"/>
</dbReference>
<sequence>MWIKWIATLVAFGALVQSAVACPAQCSCSGTAVNCAGKSLASVPVGIPTTTRTLSFNSNRITKLEPGVFDSLTALIVLDLGTNQLKVLPAGVFDRLVNLKELHLYSNQMEALPAGVFNSLTQLTILVLNRNQLQALPAGVFDRLGSLQRFDLSNNQLKSIPRGAFDNLKSLTHVWLHTNPWDCQCTDILYLSGWVAQHSGIVREQWTGSSYAVNPDSAKCSGTNTPVRAVTEASTSPSKCPGYVATTTTPTTTTPEIIPETTTLPQPVITTQKPRSLMNFNCSSIQERKNDGGDCGKPACTTLLNCANFLSCLCSTCALCKKR</sequence>
<dbReference type="InterPro" id="IPR050541">
    <property type="entry name" value="LRR_TM_domain-containing"/>
</dbReference>
<dbReference type="PANTHER" id="PTHR24369">
    <property type="entry name" value="ANTIGEN BSP, PUTATIVE-RELATED"/>
    <property type="match status" value="1"/>
</dbReference>
<dbReference type="Pfam" id="PF13855">
    <property type="entry name" value="LRR_8"/>
    <property type="match status" value="2"/>
</dbReference>
<feature type="domain" description="LRRNT" evidence="5">
    <location>
        <begin position="21"/>
        <end position="53"/>
    </location>
</feature>
<dbReference type="PROSITE" id="PS51257">
    <property type="entry name" value="PROKAR_LIPOPROTEIN"/>
    <property type="match status" value="1"/>
</dbReference>
<accession>Q4KP13</accession>
<dbReference type="FunFam" id="3.80.10.10:FF:000082">
    <property type="entry name" value="Leucine-rich repeat-containing 24"/>
    <property type="match status" value="1"/>
</dbReference>
<dbReference type="Gene3D" id="3.80.10.10">
    <property type="entry name" value="Ribonuclease Inhibitor"/>
    <property type="match status" value="1"/>
</dbReference>
<dbReference type="AlphaFoldDB" id="Q4KP13"/>
<keyword evidence="1" id="KW-0433">Leucine-rich repeat</keyword>
<evidence type="ECO:0000256" key="1">
    <source>
        <dbReference type="ARBA" id="ARBA00022614"/>
    </source>
</evidence>
<keyword evidence="2 4" id="KW-0732">Signal</keyword>
<keyword evidence="3" id="KW-0677">Repeat</keyword>
<evidence type="ECO:0000256" key="3">
    <source>
        <dbReference type="ARBA" id="ARBA00022737"/>
    </source>
</evidence>
<name>Q4KP13_9PETR</name>
<evidence type="ECO:0000256" key="4">
    <source>
        <dbReference type="SAM" id="SignalP"/>
    </source>
</evidence>
<dbReference type="InterPro" id="IPR001611">
    <property type="entry name" value="Leu-rich_rpt"/>
</dbReference>
<feature type="chain" id="PRO_5004240078" evidence="4">
    <location>
        <begin position="22"/>
        <end position="323"/>
    </location>
</feature>
<dbReference type="PANTHER" id="PTHR24369:SF157">
    <property type="entry name" value="LRRCT DOMAIN-CONTAINING PROTEIN"/>
    <property type="match status" value="1"/>
</dbReference>
<dbReference type="EMBL" id="AY965664">
    <property type="protein sequence ID" value="AAX77053.1"/>
    <property type="molecule type" value="mRNA"/>
</dbReference>
<dbReference type="InterPro" id="IPR000372">
    <property type="entry name" value="LRRNT"/>
</dbReference>
<dbReference type="SMART" id="SM00013">
    <property type="entry name" value="LRRNT"/>
    <property type="match status" value="1"/>
</dbReference>
<protein>
    <submittedName>
        <fullName evidence="6">Variable lymphocyte receptor</fullName>
    </submittedName>
</protein>
<evidence type="ECO:0000256" key="2">
    <source>
        <dbReference type="ARBA" id="ARBA00022729"/>
    </source>
</evidence>
<proteinExistence type="evidence at transcript level"/>
<dbReference type="InterPro" id="IPR032675">
    <property type="entry name" value="LRR_dom_sf"/>
</dbReference>
<dbReference type="Pfam" id="PF01462">
    <property type="entry name" value="LRRNT"/>
    <property type="match status" value="1"/>
</dbReference>
<organism evidence="6">
    <name type="scientific">Ichthyomyzon fossor</name>
    <dbReference type="NCBI Taxonomy" id="245073"/>
    <lineage>
        <taxon>Eukaryota</taxon>
        <taxon>Metazoa</taxon>
        <taxon>Chordata</taxon>
        <taxon>Craniata</taxon>
        <taxon>Vertebrata</taxon>
        <taxon>Cyclostomata</taxon>
        <taxon>Hyperoartia</taxon>
        <taxon>Petromyzontiformes</taxon>
        <taxon>Petromyzontidae</taxon>
        <taxon>Ichthyomyzon</taxon>
    </lineage>
</organism>
<evidence type="ECO:0000313" key="6">
    <source>
        <dbReference type="EMBL" id="AAX77053.1"/>
    </source>
</evidence>
<evidence type="ECO:0000259" key="5">
    <source>
        <dbReference type="SMART" id="SM00013"/>
    </source>
</evidence>
<dbReference type="GO" id="GO:0005886">
    <property type="term" value="C:plasma membrane"/>
    <property type="evidence" value="ECO:0007669"/>
    <property type="project" value="TreeGrafter"/>
</dbReference>
<dbReference type="SMART" id="SM00369">
    <property type="entry name" value="LRR_TYP"/>
    <property type="match status" value="5"/>
</dbReference>
<feature type="signal peptide" evidence="4">
    <location>
        <begin position="1"/>
        <end position="21"/>
    </location>
</feature>
<dbReference type="Pfam" id="PF11921">
    <property type="entry name" value="DUF3439"/>
    <property type="match status" value="1"/>
</dbReference>